<evidence type="ECO:0000259" key="9">
    <source>
        <dbReference type="PROSITE" id="PS51012"/>
    </source>
</evidence>
<dbReference type="PROSITE" id="PS51012">
    <property type="entry name" value="ABC_TM2"/>
    <property type="match status" value="1"/>
</dbReference>
<dbReference type="Proteomes" id="UP001297600">
    <property type="component" value="Unassembled WGS sequence"/>
</dbReference>
<dbReference type="InterPro" id="IPR047817">
    <property type="entry name" value="ABC2_TM_bact-type"/>
</dbReference>
<comment type="subcellular location">
    <subcellularLocation>
        <location evidence="1">Cell membrane</location>
        <topology evidence="1">Multi-pass membrane protein</topology>
    </subcellularLocation>
</comment>
<evidence type="ECO:0000313" key="10">
    <source>
        <dbReference type="EMBL" id="MCG5030999.1"/>
    </source>
</evidence>
<evidence type="ECO:0000256" key="4">
    <source>
        <dbReference type="ARBA" id="ARBA00022475"/>
    </source>
</evidence>
<comment type="similarity">
    <text evidence="2">Belongs to the ABC-2 integral membrane protein family.</text>
</comment>
<keyword evidence="4" id="KW-1003">Cell membrane</keyword>
<dbReference type="PANTHER" id="PTHR30294:SF29">
    <property type="entry name" value="MULTIDRUG ABC TRANSPORTER PERMEASE YBHS-RELATED"/>
    <property type="match status" value="1"/>
</dbReference>
<feature type="transmembrane region" description="Helical" evidence="8">
    <location>
        <begin position="35"/>
        <end position="53"/>
    </location>
</feature>
<keyword evidence="6 8" id="KW-1133">Transmembrane helix</keyword>
<evidence type="ECO:0000256" key="2">
    <source>
        <dbReference type="ARBA" id="ARBA00007783"/>
    </source>
</evidence>
<evidence type="ECO:0000256" key="3">
    <source>
        <dbReference type="ARBA" id="ARBA00022448"/>
    </source>
</evidence>
<dbReference type="RefSeq" id="WP_237978652.1">
    <property type="nucleotide sequence ID" value="NZ_JAKNCT010000006.1"/>
</dbReference>
<sequence>MKHFRAFSDSRGAATRLRALAMKELRQMLRDRSTLLLGLMLPVILILLLGYGLSFDVEHAPLAVVDESSSVQGEHLIRALSGNRYLKVSRKAGMDEAVEAMRLGTAMGIVRIPSDYARRSESGSAPVQLILNGVDSQTVRTVEAYVSAAVGTALQKQSDRSSVRSSGLEIVQRTWYNEAGQSTWFLVPGIIVIVLTLVGAFLASLLIAREWERGTFESLFVTPVRPFEIVITKTAPYLLIGIVDIAICLLSARYLFDVPIRGSLAAIAGVSFLYLFVSLQMGLMISGLARSQFLASEVALILSFLPAAMLSGFVFDLRNMPGWLTPICNILPATHFVKIVRELFLVGTRPWDLAASILILCAYAVLFVSVTTRTVRKRLR</sequence>
<dbReference type="Gene3D" id="3.40.1710.10">
    <property type="entry name" value="abc type-2 transporter like domain"/>
    <property type="match status" value="1"/>
</dbReference>
<feature type="transmembrane region" description="Helical" evidence="8">
    <location>
        <begin position="293"/>
        <end position="315"/>
    </location>
</feature>
<feature type="transmembrane region" description="Helical" evidence="8">
    <location>
        <begin position="353"/>
        <end position="372"/>
    </location>
</feature>
<name>A0ABS9MQV3_9BURK</name>
<evidence type="ECO:0000256" key="7">
    <source>
        <dbReference type="ARBA" id="ARBA00023136"/>
    </source>
</evidence>
<dbReference type="InterPro" id="IPR013525">
    <property type="entry name" value="ABC2_TM"/>
</dbReference>
<feature type="transmembrane region" description="Helical" evidence="8">
    <location>
        <begin position="184"/>
        <end position="208"/>
    </location>
</feature>
<evidence type="ECO:0000256" key="6">
    <source>
        <dbReference type="ARBA" id="ARBA00022989"/>
    </source>
</evidence>
<comment type="caution">
    <text evidence="10">The sequence shown here is derived from an EMBL/GenBank/DDBJ whole genome shotgun (WGS) entry which is preliminary data.</text>
</comment>
<keyword evidence="5 8" id="KW-0812">Transmembrane</keyword>
<keyword evidence="3" id="KW-0813">Transport</keyword>
<dbReference type="Pfam" id="PF12698">
    <property type="entry name" value="ABC2_membrane_3"/>
    <property type="match status" value="1"/>
</dbReference>
<gene>
    <name evidence="10" type="ORF">MAF45_06000</name>
</gene>
<dbReference type="InterPro" id="IPR051449">
    <property type="entry name" value="ABC-2_transporter_component"/>
</dbReference>
<evidence type="ECO:0000256" key="1">
    <source>
        <dbReference type="ARBA" id="ARBA00004651"/>
    </source>
</evidence>
<protein>
    <submittedName>
        <fullName evidence="10">ABC transporter permease</fullName>
    </submittedName>
</protein>
<keyword evidence="7 8" id="KW-0472">Membrane</keyword>
<evidence type="ECO:0000256" key="8">
    <source>
        <dbReference type="SAM" id="Phobius"/>
    </source>
</evidence>
<feature type="domain" description="ABC transmembrane type-2" evidence="9">
    <location>
        <begin position="139"/>
        <end position="378"/>
    </location>
</feature>
<organism evidence="10 11">
    <name type="scientific">Mesosutterella porci</name>
    <dbReference type="NCBI Taxonomy" id="2915351"/>
    <lineage>
        <taxon>Bacteria</taxon>
        <taxon>Pseudomonadati</taxon>
        <taxon>Pseudomonadota</taxon>
        <taxon>Betaproteobacteria</taxon>
        <taxon>Burkholderiales</taxon>
        <taxon>Sutterellaceae</taxon>
        <taxon>Mesosutterella</taxon>
    </lineage>
</organism>
<dbReference type="PANTHER" id="PTHR30294">
    <property type="entry name" value="MEMBRANE COMPONENT OF ABC TRANSPORTER YHHJ-RELATED"/>
    <property type="match status" value="1"/>
</dbReference>
<feature type="transmembrane region" description="Helical" evidence="8">
    <location>
        <begin position="262"/>
        <end position="281"/>
    </location>
</feature>
<evidence type="ECO:0000313" key="11">
    <source>
        <dbReference type="Proteomes" id="UP001297600"/>
    </source>
</evidence>
<accession>A0ABS9MQV3</accession>
<proteinExistence type="inferred from homology"/>
<reference evidence="10 11" key="1">
    <citation type="submission" date="2022-02" db="EMBL/GenBank/DDBJ databases">
        <title>Mesosutterella porci, a novel member of the family Sutterellaceae from pig feces.</title>
        <authorList>
            <person name="Wylensek D."/>
            <person name="Clavel T."/>
        </authorList>
    </citation>
    <scope>NUCLEOTIDE SEQUENCE [LARGE SCALE GENOMIC DNA]</scope>
    <source>
        <strain evidence="11">oilRF-744-wt-GAM-9</strain>
    </source>
</reference>
<feature type="transmembrane region" description="Helical" evidence="8">
    <location>
        <begin position="235"/>
        <end position="256"/>
    </location>
</feature>
<dbReference type="EMBL" id="JAKNCT010000006">
    <property type="protein sequence ID" value="MCG5030999.1"/>
    <property type="molecule type" value="Genomic_DNA"/>
</dbReference>
<evidence type="ECO:0000256" key="5">
    <source>
        <dbReference type="ARBA" id="ARBA00022692"/>
    </source>
</evidence>
<keyword evidence="11" id="KW-1185">Reference proteome</keyword>